<keyword evidence="3" id="KW-1185">Reference proteome</keyword>
<dbReference type="STRING" id="1652495.ccrud_11135"/>
<dbReference type="KEGG" id="ccjz:ccrud_11135"/>
<name>A0A172QVN5_9CORY</name>
<feature type="signal peptide" evidence="1">
    <location>
        <begin position="1"/>
        <end position="26"/>
    </location>
</feature>
<organism evidence="2 3">
    <name type="scientific">Corynebacterium crudilactis</name>
    <dbReference type="NCBI Taxonomy" id="1652495"/>
    <lineage>
        <taxon>Bacteria</taxon>
        <taxon>Bacillati</taxon>
        <taxon>Actinomycetota</taxon>
        <taxon>Actinomycetes</taxon>
        <taxon>Mycobacteriales</taxon>
        <taxon>Corynebacteriaceae</taxon>
        <taxon>Corynebacterium</taxon>
    </lineage>
</organism>
<evidence type="ECO:0000313" key="3">
    <source>
        <dbReference type="Proteomes" id="UP000076929"/>
    </source>
</evidence>
<keyword evidence="1" id="KW-0732">Signal</keyword>
<sequence length="214" mass="22396">MKKKLLVLSTLVGALGLAACSSEPAAAPLEAQPLYKLLVNASESGLVDASERNDTSLDSEPINLTVVNGAQDIEGKCGEALQAVEGTEIPTIASASRVISSGEKQVGIAMYSTPEDSDISPMKLYEDIAKACTEPVKDADNTTYQFETSDAVPEGAVGFTLSIDVSPDNRGSSIMMIQHIGNHHLIVAGLGASEEETATVFEAQRTKLEQGTAV</sequence>
<evidence type="ECO:0000313" key="2">
    <source>
        <dbReference type="EMBL" id="ANE04701.1"/>
    </source>
</evidence>
<dbReference type="Proteomes" id="UP000076929">
    <property type="component" value="Chromosome"/>
</dbReference>
<accession>A0A172QVN5</accession>
<evidence type="ECO:0000256" key="1">
    <source>
        <dbReference type="SAM" id="SignalP"/>
    </source>
</evidence>
<feature type="chain" id="PRO_5007999881" description="DUF5642 domain-containing protein" evidence="1">
    <location>
        <begin position="27"/>
        <end position="214"/>
    </location>
</feature>
<dbReference type="RefSeq" id="WP_066567622.1">
    <property type="nucleotide sequence ID" value="NZ_CP015622.1"/>
</dbReference>
<dbReference type="EMBL" id="CP015622">
    <property type="protein sequence ID" value="ANE04701.1"/>
    <property type="molecule type" value="Genomic_DNA"/>
</dbReference>
<evidence type="ECO:0008006" key="4">
    <source>
        <dbReference type="Google" id="ProtNLM"/>
    </source>
</evidence>
<dbReference type="AlphaFoldDB" id="A0A172QVN5"/>
<reference evidence="2 3" key="1">
    <citation type="submission" date="2016-05" db="EMBL/GenBank/DDBJ databases">
        <title>Complete genome sequence of Corynebacterium crudilactis, a new Corynebacterium species isolated from raw cow's milk.</title>
        <authorList>
            <person name="Christian R."/>
            <person name="Zimmermann J."/>
            <person name="Lipski A."/>
            <person name="Kalinowski J."/>
        </authorList>
    </citation>
    <scope>NUCLEOTIDE SEQUENCE [LARGE SCALE GENOMIC DNA]</scope>
    <source>
        <strain evidence="2 3">JZ16</strain>
    </source>
</reference>
<dbReference type="OrthoDB" id="4407669at2"/>
<proteinExistence type="predicted"/>
<dbReference type="PROSITE" id="PS51257">
    <property type="entry name" value="PROKAR_LIPOPROTEIN"/>
    <property type="match status" value="1"/>
</dbReference>
<protein>
    <recommendedName>
        <fullName evidence="4">DUF5642 domain-containing protein</fullName>
    </recommendedName>
</protein>
<gene>
    <name evidence="2" type="ORF">ccrud_11135</name>
</gene>